<dbReference type="UniPathway" id="UPA00189">
    <property type="reaction ID" value="UER00296"/>
</dbReference>
<keyword evidence="7 13" id="KW-0547">Nucleotide-binding</keyword>
<feature type="binding site" evidence="14">
    <location>
        <begin position="29"/>
        <end position="35"/>
    </location>
    <ligand>
        <name>ATP</name>
        <dbReference type="ChEBI" id="CHEBI:30616"/>
    </ligand>
</feature>
<evidence type="ECO:0000256" key="11">
    <source>
        <dbReference type="ARBA" id="ARBA00030464"/>
    </source>
</evidence>
<keyword evidence="10 13" id="KW-0067">ATP-binding</keyword>
<reference evidence="16 17" key="1">
    <citation type="submission" date="2016-10" db="EMBL/GenBank/DDBJ databases">
        <authorList>
            <person name="de Groot N.N."/>
        </authorList>
    </citation>
    <scope>NUCLEOTIDE SEQUENCE [LARGE SCALE GENOMIC DNA]</scope>
    <source>
        <strain evidence="16 17">DSM 3756</strain>
    </source>
</reference>
<dbReference type="GO" id="GO:0005829">
    <property type="term" value="C:cytosol"/>
    <property type="evidence" value="ECO:0007669"/>
    <property type="project" value="TreeGrafter"/>
</dbReference>
<evidence type="ECO:0000256" key="9">
    <source>
        <dbReference type="ARBA" id="ARBA00022755"/>
    </source>
</evidence>
<comment type="pathway">
    <text evidence="2 13">Purine metabolism; GMP biosynthesis; GMP from XMP (L-Gln route): step 1/1.</text>
</comment>
<evidence type="ECO:0000256" key="14">
    <source>
        <dbReference type="PROSITE-ProRule" id="PRU00886"/>
    </source>
</evidence>
<dbReference type="PANTHER" id="PTHR11922:SF2">
    <property type="entry name" value="GMP SYNTHASE [GLUTAMINE-HYDROLYZING]"/>
    <property type="match status" value="1"/>
</dbReference>
<evidence type="ECO:0000256" key="8">
    <source>
        <dbReference type="ARBA" id="ARBA00022749"/>
    </source>
</evidence>
<accession>A0A1H2R0N1</accession>
<dbReference type="EMBL" id="FNOF01000001">
    <property type="protein sequence ID" value="SDW12973.1"/>
    <property type="molecule type" value="Genomic_DNA"/>
</dbReference>
<dbReference type="InterPro" id="IPR022310">
    <property type="entry name" value="NAD/GMP_synthase"/>
</dbReference>
<proteinExistence type="inferred from homology"/>
<evidence type="ECO:0000259" key="15">
    <source>
        <dbReference type="PROSITE" id="PS51553"/>
    </source>
</evidence>
<evidence type="ECO:0000256" key="6">
    <source>
        <dbReference type="ARBA" id="ARBA00022598"/>
    </source>
</evidence>
<keyword evidence="6 13" id="KW-0436">Ligase</keyword>
<evidence type="ECO:0000256" key="1">
    <source>
        <dbReference type="ARBA" id="ARBA00002332"/>
    </source>
</evidence>
<dbReference type="Pfam" id="PF00958">
    <property type="entry name" value="GMP_synt_C"/>
    <property type="match status" value="1"/>
</dbReference>
<evidence type="ECO:0000313" key="16">
    <source>
        <dbReference type="EMBL" id="SDW12973.1"/>
    </source>
</evidence>
<evidence type="ECO:0000256" key="5">
    <source>
        <dbReference type="ARBA" id="ARBA00022411"/>
    </source>
</evidence>
<protein>
    <recommendedName>
        <fullName evidence="5 13">GMP synthase [glutamine-hydrolyzing] subunit B</fullName>
        <ecNumber evidence="4 13">6.3.5.2</ecNumber>
    </recommendedName>
    <alternativeName>
        <fullName evidence="11 13">GMP synthetase</fullName>
    </alternativeName>
</protein>
<dbReference type="FunFam" id="3.40.50.620:FF:000208">
    <property type="entry name" value="GMP synthase [glutamine-hydrolyzing] subunit B"/>
    <property type="match status" value="1"/>
</dbReference>
<name>A0A1H2R0N1_HALVA</name>
<sequence length="305" mass="34196">MVDVDEFIEEAKAEIAEEIGDKHAVIGLSGGVDSSTAAALAYEAIGDQLTAVYVDTGLMRKGETDEIRETFDYMDSLRIVEAQDRFLDELAGETDPEEKRHIIGEQFIREFETVAREVDADYLVQGTIYPDRIESEGTIKSHHNVGGLPERIDFEGIVEPMRDLYKDEVREVARALDLEEIISERMPFPGPGLAVRIIGEVTEEKLEVAREANHVVEEELEEYEPWQALAAVIGKATGVKGDNRVHGWVVAVRSVESRDGMTARAQELDWDTLQRMQSRITGAHENVARVVYDVTHKPPATIEYE</sequence>
<dbReference type="AlphaFoldDB" id="A0A1H2R0N1"/>
<dbReference type="CDD" id="cd01997">
    <property type="entry name" value="GMP_synthase_C"/>
    <property type="match status" value="1"/>
</dbReference>
<dbReference type="Proteomes" id="UP000182573">
    <property type="component" value="Unassembled WGS sequence"/>
</dbReference>
<evidence type="ECO:0000256" key="3">
    <source>
        <dbReference type="ARBA" id="ARBA00011264"/>
    </source>
</evidence>
<dbReference type="NCBIfam" id="TIGR00884">
    <property type="entry name" value="guaA_Cterm"/>
    <property type="match status" value="1"/>
</dbReference>
<dbReference type="SUPFAM" id="SSF52402">
    <property type="entry name" value="Adenine nucleotide alpha hydrolases-like"/>
    <property type="match status" value="1"/>
</dbReference>
<dbReference type="InterPro" id="IPR001674">
    <property type="entry name" value="GMP_synth_C"/>
</dbReference>
<gene>
    <name evidence="13" type="primary">guaAB</name>
    <name evidence="16" type="ORF">SAMN05443574_101451</name>
</gene>
<dbReference type="EC" id="6.3.5.2" evidence="4 13"/>
<dbReference type="InterPro" id="IPR014729">
    <property type="entry name" value="Rossmann-like_a/b/a_fold"/>
</dbReference>
<dbReference type="RefSeq" id="WP_004518666.1">
    <property type="nucleotide sequence ID" value="NZ_FNOF01000001.1"/>
</dbReference>
<dbReference type="Gene3D" id="3.40.50.620">
    <property type="entry name" value="HUPs"/>
    <property type="match status" value="1"/>
</dbReference>
<comment type="function">
    <text evidence="1 13">Catalyzes the synthesis of GMP from XMP.</text>
</comment>
<dbReference type="GO" id="GO:0005524">
    <property type="term" value="F:ATP binding"/>
    <property type="evidence" value="ECO:0007669"/>
    <property type="project" value="UniProtKB-UniRule"/>
</dbReference>
<comment type="catalytic activity">
    <reaction evidence="12 13">
        <text>XMP + L-glutamine + ATP + H2O = GMP + L-glutamate + AMP + diphosphate + 2 H(+)</text>
        <dbReference type="Rhea" id="RHEA:11680"/>
        <dbReference type="ChEBI" id="CHEBI:15377"/>
        <dbReference type="ChEBI" id="CHEBI:15378"/>
        <dbReference type="ChEBI" id="CHEBI:29985"/>
        <dbReference type="ChEBI" id="CHEBI:30616"/>
        <dbReference type="ChEBI" id="CHEBI:33019"/>
        <dbReference type="ChEBI" id="CHEBI:57464"/>
        <dbReference type="ChEBI" id="CHEBI:58115"/>
        <dbReference type="ChEBI" id="CHEBI:58359"/>
        <dbReference type="ChEBI" id="CHEBI:456215"/>
        <dbReference type="EC" id="6.3.5.2"/>
    </reaction>
</comment>
<evidence type="ECO:0000313" key="17">
    <source>
        <dbReference type="Proteomes" id="UP000182573"/>
    </source>
</evidence>
<evidence type="ECO:0000256" key="2">
    <source>
        <dbReference type="ARBA" id="ARBA00005153"/>
    </source>
</evidence>
<dbReference type="Gene3D" id="3.30.300.10">
    <property type="match status" value="1"/>
</dbReference>
<organism evidence="16 17">
    <name type="scientific">Haloarcula vallismortis</name>
    <name type="common">Halobacterium vallismortis</name>
    <dbReference type="NCBI Taxonomy" id="28442"/>
    <lineage>
        <taxon>Archaea</taxon>
        <taxon>Methanobacteriati</taxon>
        <taxon>Methanobacteriota</taxon>
        <taxon>Stenosarchaea group</taxon>
        <taxon>Halobacteria</taxon>
        <taxon>Halobacteriales</taxon>
        <taxon>Haloarculaceae</taxon>
        <taxon>Haloarcula</taxon>
    </lineage>
</organism>
<dbReference type="PROSITE" id="PS51553">
    <property type="entry name" value="GMPS_ATP_PPASE"/>
    <property type="match status" value="1"/>
</dbReference>
<evidence type="ECO:0000256" key="10">
    <source>
        <dbReference type="ARBA" id="ARBA00022840"/>
    </source>
</evidence>
<dbReference type="SUPFAM" id="SSF54810">
    <property type="entry name" value="GMP synthetase C-terminal dimerisation domain"/>
    <property type="match status" value="1"/>
</dbReference>
<keyword evidence="9 13" id="KW-0658">Purine biosynthesis</keyword>
<evidence type="ECO:0000256" key="7">
    <source>
        <dbReference type="ARBA" id="ARBA00022741"/>
    </source>
</evidence>
<dbReference type="HAMAP" id="MF_00345">
    <property type="entry name" value="GMP_synthase_B"/>
    <property type="match status" value="1"/>
</dbReference>
<dbReference type="Pfam" id="PF02540">
    <property type="entry name" value="NAD_synthase"/>
    <property type="match status" value="1"/>
</dbReference>
<comment type="subunit">
    <text evidence="3 13">Heterodimer composed of a glutamine amidotransferase subunit (A) and a GMP-binding subunit (B).</text>
</comment>
<dbReference type="PANTHER" id="PTHR11922">
    <property type="entry name" value="GMP SYNTHASE-RELATED"/>
    <property type="match status" value="1"/>
</dbReference>
<keyword evidence="8 13" id="KW-0332">GMP biosynthesis</keyword>
<dbReference type="InterPro" id="IPR025777">
    <property type="entry name" value="GMPS_ATP_PPase_dom"/>
</dbReference>
<feature type="domain" description="GMPS ATP-PPase" evidence="15">
    <location>
        <begin position="2"/>
        <end position="185"/>
    </location>
</feature>
<evidence type="ECO:0000256" key="4">
    <source>
        <dbReference type="ARBA" id="ARBA00012746"/>
    </source>
</evidence>
<dbReference type="GO" id="GO:0003921">
    <property type="term" value="F:GMP synthase activity"/>
    <property type="evidence" value="ECO:0007669"/>
    <property type="project" value="InterPro"/>
</dbReference>
<dbReference type="InterPro" id="IPR026598">
    <property type="entry name" value="GMP_synthase_B"/>
</dbReference>
<evidence type="ECO:0000256" key="12">
    <source>
        <dbReference type="ARBA" id="ARBA00049404"/>
    </source>
</evidence>
<dbReference type="STRING" id="28442.SAMN05443574_101451"/>
<evidence type="ECO:0000256" key="13">
    <source>
        <dbReference type="HAMAP-Rule" id="MF_00345"/>
    </source>
</evidence>